<dbReference type="InterPro" id="IPR032675">
    <property type="entry name" value="LRR_dom_sf"/>
</dbReference>
<dbReference type="InterPro" id="IPR036770">
    <property type="entry name" value="Ankyrin_rpt-contain_sf"/>
</dbReference>
<evidence type="ECO:0000313" key="2">
    <source>
        <dbReference type="Proteomes" id="UP001470230"/>
    </source>
</evidence>
<dbReference type="Gene3D" id="3.80.10.10">
    <property type="entry name" value="Ribonuclease Inhibitor"/>
    <property type="match status" value="3"/>
</dbReference>
<comment type="caution">
    <text evidence="1">The sequence shown here is derived from an EMBL/GenBank/DDBJ whole genome shotgun (WGS) entry which is preliminary data.</text>
</comment>
<sequence length="755" mass="87170">MSIESWIDKMKNVQRVFLEYLRDESNLEENFENLIQIIKDQQIAEERYDFKELLHLIDKIMNNHKRVNNFLNKIERILQHFKSKITEYFSNDEIFEIFKYNKRILLFLVEEKIMTFNEYIVSEITRNEFNYQKQYAQYFAPEIRPFITKEFIQKYGKPEFRKINHVIFRTNNSCLTEVSFIKEIIKEKQSDFYDKRQEGENDGYLCKLIRLKQAKAFFVYANKMNIILTEKVPLSIFETNSILMNDNVTYIEYAAFFGSKEIVMCLENIGYELSSNMWLFSVHNDETELIEYLKDKSIKPPKDDYAKVLKESIKCHHNNLSNYIINSFLGENFISKSEEGHQIEGKFHNNMFRPAYAYHNYCFFPKNIKFKYSFYYLCEFDYVKLVKFYLENMNIDINAAITKNNKKAKIYQMKYFIKSNYCYFYRITPIFSAAKNNNQDIIEILLSQDGIEIGDSAFIYCDKLIKFTIPSFVTSIRSNTFYECKSLREITIPSSVTSIGDDAFSKCSSLMQITIPNSVTSIGNSAFQGCFLLKEIPIPSSITSIGDYTISSCSSLTQITIPNSVTSIGNNSFKFCTYLTQVTIPSSVTSIGKCAFYYCSSLTAITIPSSVTSIEIETFYKCKLLTQISFSIPSSVASIENEAFSHCSSLTQISIPSSVVSIGNFVFKKCSKLTKIVIPSSVISIGFETFKGCSSLRRISIPSSVTSNGDDHLNRYSSLTHIPITASAILIGFHYNSLLKNIIESSEPNPVITLE</sequence>
<dbReference type="Pfam" id="PF13306">
    <property type="entry name" value="LRR_5"/>
    <property type="match status" value="2"/>
</dbReference>
<name>A0ABR2GVF0_9EUKA</name>
<dbReference type="EMBL" id="JAPFFF010000057">
    <property type="protein sequence ID" value="KAK8837914.1"/>
    <property type="molecule type" value="Genomic_DNA"/>
</dbReference>
<dbReference type="InterPro" id="IPR053139">
    <property type="entry name" value="Surface_bspA-like"/>
</dbReference>
<dbReference type="InterPro" id="IPR026906">
    <property type="entry name" value="LRR_5"/>
</dbReference>
<dbReference type="SUPFAM" id="SSF52058">
    <property type="entry name" value="L domain-like"/>
    <property type="match status" value="1"/>
</dbReference>
<evidence type="ECO:0000313" key="1">
    <source>
        <dbReference type="EMBL" id="KAK8837914.1"/>
    </source>
</evidence>
<reference evidence="1 2" key="1">
    <citation type="submission" date="2024-04" db="EMBL/GenBank/DDBJ databases">
        <title>Tritrichomonas musculus Genome.</title>
        <authorList>
            <person name="Alves-Ferreira E."/>
            <person name="Grigg M."/>
            <person name="Lorenzi H."/>
            <person name="Galac M."/>
        </authorList>
    </citation>
    <scope>NUCLEOTIDE SEQUENCE [LARGE SCALE GENOMIC DNA]</scope>
    <source>
        <strain evidence="1 2">EAF2021</strain>
    </source>
</reference>
<evidence type="ECO:0008006" key="3">
    <source>
        <dbReference type="Google" id="ProtNLM"/>
    </source>
</evidence>
<dbReference type="PANTHER" id="PTHR45661:SF3">
    <property type="entry name" value="IG-LIKE DOMAIN-CONTAINING PROTEIN"/>
    <property type="match status" value="1"/>
</dbReference>
<protein>
    <recommendedName>
        <fullName evidence="3">Surface antigen BspA-like</fullName>
    </recommendedName>
</protein>
<dbReference type="PANTHER" id="PTHR45661">
    <property type="entry name" value="SURFACE ANTIGEN"/>
    <property type="match status" value="1"/>
</dbReference>
<dbReference type="Proteomes" id="UP001470230">
    <property type="component" value="Unassembled WGS sequence"/>
</dbReference>
<accession>A0ABR2GVF0</accession>
<dbReference type="SUPFAM" id="SSF48403">
    <property type="entry name" value="Ankyrin repeat"/>
    <property type="match status" value="1"/>
</dbReference>
<keyword evidence="2" id="KW-1185">Reference proteome</keyword>
<gene>
    <name evidence="1" type="ORF">M9Y10_035855</name>
</gene>
<organism evidence="1 2">
    <name type="scientific">Tritrichomonas musculus</name>
    <dbReference type="NCBI Taxonomy" id="1915356"/>
    <lineage>
        <taxon>Eukaryota</taxon>
        <taxon>Metamonada</taxon>
        <taxon>Parabasalia</taxon>
        <taxon>Tritrichomonadida</taxon>
        <taxon>Tritrichomonadidae</taxon>
        <taxon>Tritrichomonas</taxon>
    </lineage>
</organism>
<proteinExistence type="predicted"/>